<evidence type="ECO:0000313" key="2">
    <source>
        <dbReference type="EMBL" id="KAE8037903.1"/>
    </source>
</evidence>
<dbReference type="EMBL" id="CM017324">
    <property type="protein sequence ID" value="KAE8037903.1"/>
    <property type="molecule type" value="Genomic_DNA"/>
</dbReference>
<sequence>MALRLVDEPKELKVQQVKKRRLVKVSDREAQAEKGKAGFVAFPAAQRKPGHWPMIRPVAAYQAFLANEPIAVKPLAVVLLHPISATPATATPIDSMSQRPSGPNIQHILKEIETDSEDSVGEGSTKLGLQP</sequence>
<accession>A0A660KND0</accession>
<name>A0A660KND0_9ROSI</name>
<gene>
    <name evidence="2" type="ORF">FH972_010456</name>
</gene>
<reference evidence="2 3" key="1">
    <citation type="submission" date="2019-06" db="EMBL/GenBank/DDBJ databases">
        <title>A chromosomal-level reference genome of Carpinus fangiana (Coryloideae, Betulaceae).</title>
        <authorList>
            <person name="Yang X."/>
            <person name="Wang Z."/>
            <person name="Zhang L."/>
            <person name="Hao G."/>
            <person name="Liu J."/>
            <person name="Yang Y."/>
        </authorList>
    </citation>
    <scope>NUCLEOTIDE SEQUENCE [LARGE SCALE GENOMIC DNA]</scope>
    <source>
        <strain evidence="2">Cfa_2016G</strain>
        <tissue evidence="2">Leaf</tissue>
    </source>
</reference>
<dbReference type="Proteomes" id="UP000327013">
    <property type="component" value="Chromosome 4"/>
</dbReference>
<feature type="region of interest" description="Disordered" evidence="1">
    <location>
        <begin position="88"/>
        <end position="131"/>
    </location>
</feature>
<feature type="compositionally biased region" description="Polar residues" evidence="1">
    <location>
        <begin position="88"/>
        <end position="104"/>
    </location>
</feature>
<protein>
    <submittedName>
        <fullName evidence="2">Uncharacterized protein</fullName>
    </submittedName>
</protein>
<organism evidence="2 3">
    <name type="scientific">Carpinus fangiana</name>
    <dbReference type="NCBI Taxonomy" id="176857"/>
    <lineage>
        <taxon>Eukaryota</taxon>
        <taxon>Viridiplantae</taxon>
        <taxon>Streptophyta</taxon>
        <taxon>Embryophyta</taxon>
        <taxon>Tracheophyta</taxon>
        <taxon>Spermatophyta</taxon>
        <taxon>Magnoliopsida</taxon>
        <taxon>eudicotyledons</taxon>
        <taxon>Gunneridae</taxon>
        <taxon>Pentapetalae</taxon>
        <taxon>rosids</taxon>
        <taxon>fabids</taxon>
        <taxon>Fagales</taxon>
        <taxon>Betulaceae</taxon>
        <taxon>Carpinus</taxon>
    </lineage>
</organism>
<evidence type="ECO:0000313" key="3">
    <source>
        <dbReference type="Proteomes" id="UP000327013"/>
    </source>
</evidence>
<proteinExistence type="predicted"/>
<keyword evidence="3" id="KW-1185">Reference proteome</keyword>
<evidence type="ECO:0000256" key="1">
    <source>
        <dbReference type="SAM" id="MobiDB-lite"/>
    </source>
</evidence>
<dbReference type="AlphaFoldDB" id="A0A660KND0"/>